<dbReference type="EMBL" id="CP104694">
    <property type="protein sequence ID" value="UXI70535.1"/>
    <property type="molecule type" value="Genomic_DNA"/>
</dbReference>
<reference evidence="1" key="1">
    <citation type="submission" date="2022-09" db="EMBL/GenBank/DDBJ databases">
        <title>Tahibacter sp. nov., isolated from a fresh water.</title>
        <authorList>
            <person name="Baek J.H."/>
            <person name="Lee J.K."/>
            <person name="Kim J.M."/>
            <person name="Jeon C.O."/>
        </authorList>
    </citation>
    <scope>NUCLEOTIDE SEQUENCE</scope>
    <source>
        <strain evidence="1">W38</strain>
    </source>
</reference>
<accession>A0ABY6BN99</accession>
<dbReference type="Proteomes" id="UP001064632">
    <property type="component" value="Chromosome"/>
</dbReference>
<protein>
    <submittedName>
        <fullName evidence="1">Uncharacterized protein</fullName>
    </submittedName>
</protein>
<proteinExistence type="predicted"/>
<sequence length="99" mass="10983">MYYRTIPTDRTVDEISNLIIGEEAGGSQFVENKVSVLKESSEDRSNTLKNLAKFLELDDSIPARPVVILAGADKPQGKSLVWNGVMLVQGVMKVVEIYR</sequence>
<keyword evidence="2" id="KW-1185">Reference proteome</keyword>
<organism evidence="1 2">
    <name type="scientific">Tahibacter amnicola</name>
    <dbReference type="NCBI Taxonomy" id="2976241"/>
    <lineage>
        <taxon>Bacteria</taxon>
        <taxon>Pseudomonadati</taxon>
        <taxon>Pseudomonadota</taxon>
        <taxon>Gammaproteobacteria</taxon>
        <taxon>Lysobacterales</taxon>
        <taxon>Rhodanobacteraceae</taxon>
        <taxon>Tahibacter</taxon>
    </lineage>
</organism>
<gene>
    <name evidence="1" type="ORF">N4264_13115</name>
</gene>
<evidence type="ECO:0000313" key="1">
    <source>
        <dbReference type="EMBL" id="UXI70535.1"/>
    </source>
</evidence>
<evidence type="ECO:0000313" key="2">
    <source>
        <dbReference type="Proteomes" id="UP001064632"/>
    </source>
</evidence>
<dbReference type="RefSeq" id="WP_261697483.1">
    <property type="nucleotide sequence ID" value="NZ_CP104694.1"/>
</dbReference>
<name>A0ABY6BN99_9GAMM</name>